<dbReference type="PROSITE" id="PS50977">
    <property type="entry name" value="HTH_TETR_2"/>
    <property type="match status" value="1"/>
</dbReference>
<dbReference type="InterPro" id="IPR036271">
    <property type="entry name" value="Tet_transcr_reg_TetR-rel_C_sf"/>
</dbReference>
<feature type="region of interest" description="Disordered" evidence="4">
    <location>
        <begin position="188"/>
        <end position="215"/>
    </location>
</feature>
<dbReference type="Pfam" id="PF16925">
    <property type="entry name" value="TetR_C_13"/>
    <property type="match status" value="1"/>
</dbReference>
<keyword evidence="1" id="KW-0805">Transcription regulation</keyword>
<accession>A0A3Q9UF16</accession>
<dbReference type="PRINTS" id="PR00455">
    <property type="entry name" value="HTHTETR"/>
</dbReference>
<keyword evidence="2" id="KW-0238">DNA-binding</keyword>
<dbReference type="AlphaFoldDB" id="A0A3Q9UF16"/>
<dbReference type="RefSeq" id="WP_097799254.1">
    <property type="nucleotide sequence ID" value="NZ_CP025570.1"/>
</dbReference>
<sequence>MNSKENLIETMSDLIWERGYAATSPREVRERSGVGQGSMYYHFPSKRDLGIAAIRHNCETLLPASLEILNGPGDPLDRLTRYLSRDSEPLRGCKVGRLTQDPEVVADPGMLAPIGTSFETIHHSLVAVIEEAIRMGELPADVDAGRIAHLMTATIQGGYVLAIAAQDPGPFNEARRGALDLLDAVSRATTHKTSDGTGRPDTQLDGTRRPDDQKE</sequence>
<dbReference type="PANTHER" id="PTHR47506:SF3">
    <property type="entry name" value="HTH-TYPE TRANSCRIPTIONAL REGULATOR LMRA"/>
    <property type="match status" value="1"/>
</dbReference>
<gene>
    <name evidence="5" type="ORF">C0Z10_09845</name>
</gene>
<protein>
    <submittedName>
        <fullName evidence="5">TetR/AcrR family transcriptional regulator</fullName>
    </submittedName>
</protein>
<dbReference type="SUPFAM" id="SSF46689">
    <property type="entry name" value="Homeodomain-like"/>
    <property type="match status" value="1"/>
</dbReference>
<evidence type="ECO:0000313" key="6">
    <source>
        <dbReference type="Proteomes" id="UP000285875"/>
    </source>
</evidence>
<organism evidence="5 6">
    <name type="scientific">Acidipropionibacterium jensenii</name>
    <dbReference type="NCBI Taxonomy" id="1749"/>
    <lineage>
        <taxon>Bacteria</taxon>
        <taxon>Bacillati</taxon>
        <taxon>Actinomycetota</taxon>
        <taxon>Actinomycetes</taxon>
        <taxon>Propionibacteriales</taxon>
        <taxon>Propionibacteriaceae</taxon>
        <taxon>Acidipropionibacterium</taxon>
    </lineage>
</organism>
<dbReference type="InterPro" id="IPR001647">
    <property type="entry name" value="HTH_TetR"/>
</dbReference>
<evidence type="ECO:0000313" key="5">
    <source>
        <dbReference type="EMBL" id="AZZ40004.1"/>
    </source>
</evidence>
<dbReference type="InterPro" id="IPR009057">
    <property type="entry name" value="Homeodomain-like_sf"/>
</dbReference>
<evidence type="ECO:0000256" key="4">
    <source>
        <dbReference type="SAM" id="MobiDB-lite"/>
    </source>
</evidence>
<keyword evidence="3" id="KW-0804">Transcription</keyword>
<evidence type="ECO:0000256" key="2">
    <source>
        <dbReference type="ARBA" id="ARBA00023125"/>
    </source>
</evidence>
<evidence type="ECO:0000256" key="3">
    <source>
        <dbReference type="ARBA" id="ARBA00023163"/>
    </source>
</evidence>
<dbReference type="Proteomes" id="UP000285875">
    <property type="component" value="Chromosome"/>
</dbReference>
<dbReference type="GO" id="GO:0003677">
    <property type="term" value="F:DNA binding"/>
    <property type="evidence" value="ECO:0007669"/>
    <property type="project" value="UniProtKB-UniRule"/>
</dbReference>
<dbReference type="SUPFAM" id="SSF48498">
    <property type="entry name" value="Tetracyclin repressor-like, C-terminal domain"/>
    <property type="match status" value="1"/>
</dbReference>
<dbReference type="PANTHER" id="PTHR47506">
    <property type="entry name" value="TRANSCRIPTIONAL REGULATORY PROTEIN"/>
    <property type="match status" value="1"/>
</dbReference>
<dbReference type="Gene3D" id="1.10.357.10">
    <property type="entry name" value="Tetracycline Repressor, domain 2"/>
    <property type="match status" value="1"/>
</dbReference>
<dbReference type="InterPro" id="IPR011075">
    <property type="entry name" value="TetR_C"/>
</dbReference>
<name>A0A3Q9UF16_9ACTN</name>
<proteinExistence type="predicted"/>
<dbReference type="KEGG" id="aji:C0Z10_09845"/>
<dbReference type="EMBL" id="CP025570">
    <property type="protein sequence ID" value="AZZ40004.1"/>
    <property type="molecule type" value="Genomic_DNA"/>
</dbReference>
<evidence type="ECO:0000256" key="1">
    <source>
        <dbReference type="ARBA" id="ARBA00023015"/>
    </source>
</evidence>
<dbReference type="GeneID" id="82883773"/>
<feature type="compositionally biased region" description="Basic and acidic residues" evidence="4">
    <location>
        <begin position="206"/>
        <end position="215"/>
    </location>
</feature>
<dbReference type="Pfam" id="PF00440">
    <property type="entry name" value="TetR_N"/>
    <property type="match status" value="1"/>
</dbReference>
<reference evidence="6" key="1">
    <citation type="submission" date="2017-12" db="EMBL/GenBank/DDBJ databases">
        <title>Whole genome sequencing of Acidipropionibacterium jensenii strains JS279 and JS280.</title>
        <authorList>
            <person name="Deptula P."/>
            <person name="Laine P."/>
            <person name="Smolander O.-P."/>
            <person name="Paulin L."/>
            <person name="Auvinen P."/>
            <person name="Varmanen P."/>
        </authorList>
    </citation>
    <scope>NUCLEOTIDE SEQUENCE [LARGE SCALE GENOMIC DNA]</scope>
    <source>
        <strain evidence="6">JS280</strain>
    </source>
</reference>